<comment type="caution">
    <text evidence="23">The sequence shown here is derived from an EMBL/GenBank/DDBJ whole genome shotgun (WGS) entry which is preliminary data.</text>
</comment>
<dbReference type="PANTHER" id="PTHR22888">
    <property type="entry name" value="CYTOCHROME C OXIDASE, SUBUNIT II"/>
    <property type="match status" value="1"/>
</dbReference>
<keyword evidence="10 19" id="KW-1133">Transmembrane helix</keyword>
<evidence type="ECO:0000256" key="6">
    <source>
        <dbReference type="ARBA" id="ARBA00022692"/>
    </source>
</evidence>
<evidence type="ECO:0000256" key="7">
    <source>
        <dbReference type="ARBA" id="ARBA00022723"/>
    </source>
</evidence>
<dbReference type="PROSITE" id="PS50857">
    <property type="entry name" value="COX2_CUA"/>
    <property type="match status" value="1"/>
</dbReference>
<gene>
    <name evidence="23" type="ORF">BKP35_14870</name>
</gene>
<dbReference type="InterPro" id="IPR045187">
    <property type="entry name" value="CcO_II"/>
</dbReference>
<evidence type="ECO:0000259" key="22">
    <source>
        <dbReference type="PROSITE" id="PS51007"/>
    </source>
</evidence>
<evidence type="ECO:0000256" key="13">
    <source>
        <dbReference type="ARBA" id="ARBA00023136"/>
    </source>
</evidence>
<dbReference type="RefSeq" id="WP_071314400.1">
    <property type="nucleotide sequence ID" value="NZ_MLQQ01000042.1"/>
</dbReference>
<evidence type="ECO:0000256" key="1">
    <source>
        <dbReference type="ARBA" id="ARBA00004141"/>
    </source>
</evidence>
<dbReference type="GO" id="GO:0005507">
    <property type="term" value="F:copper ion binding"/>
    <property type="evidence" value="ECO:0007669"/>
    <property type="project" value="InterPro"/>
</dbReference>
<evidence type="ECO:0000259" key="20">
    <source>
        <dbReference type="PROSITE" id="PS50857"/>
    </source>
</evidence>
<evidence type="ECO:0000256" key="11">
    <source>
        <dbReference type="ARBA" id="ARBA00023004"/>
    </source>
</evidence>
<dbReference type="Pfam" id="PF00034">
    <property type="entry name" value="Cytochrom_C"/>
    <property type="match status" value="1"/>
</dbReference>
<comment type="catalytic activity">
    <reaction evidence="15 18">
        <text>4 Fe(II)-[cytochrome c] + O2 + 8 H(+)(in) = 4 Fe(III)-[cytochrome c] + 2 H2O + 4 H(+)(out)</text>
        <dbReference type="Rhea" id="RHEA:11436"/>
        <dbReference type="Rhea" id="RHEA-COMP:10350"/>
        <dbReference type="Rhea" id="RHEA-COMP:14399"/>
        <dbReference type="ChEBI" id="CHEBI:15377"/>
        <dbReference type="ChEBI" id="CHEBI:15378"/>
        <dbReference type="ChEBI" id="CHEBI:15379"/>
        <dbReference type="ChEBI" id="CHEBI:29033"/>
        <dbReference type="ChEBI" id="CHEBI:29034"/>
        <dbReference type="EC" id="7.1.1.9"/>
    </reaction>
</comment>
<proteinExistence type="inferred from homology"/>
<dbReference type="NCBIfam" id="TIGR02866">
    <property type="entry name" value="CoxB"/>
    <property type="match status" value="1"/>
</dbReference>
<evidence type="ECO:0000256" key="8">
    <source>
        <dbReference type="ARBA" id="ARBA00022967"/>
    </source>
</evidence>
<dbReference type="GO" id="GO:0016491">
    <property type="term" value="F:oxidoreductase activity"/>
    <property type="evidence" value="ECO:0007669"/>
    <property type="project" value="InterPro"/>
</dbReference>
<dbReference type="InterPro" id="IPR014222">
    <property type="entry name" value="Cyt_c_oxidase_su2"/>
</dbReference>
<dbReference type="PROSITE" id="PS51257">
    <property type="entry name" value="PROKAR_LIPOPROTEIN"/>
    <property type="match status" value="1"/>
</dbReference>
<evidence type="ECO:0000256" key="2">
    <source>
        <dbReference type="ARBA" id="ARBA00007866"/>
    </source>
</evidence>
<keyword evidence="8" id="KW-1278">Translocase</keyword>
<protein>
    <recommendedName>
        <fullName evidence="18">Cytochrome c oxidase subunit 2</fullName>
        <ecNumber evidence="18">7.1.1.9</ecNumber>
    </recommendedName>
</protein>
<dbReference type="PANTHER" id="PTHR22888:SF10">
    <property type="entry name" value="CYTOCHROME C OXIDASE SUBUNIT 2"/>
    <property type="match status" value="1"/>
</dbReference>
<evidence type="ECO:0000256" key="19">
    <source>
        <dbReference type="SAM" id="Phobius"/>
    </source>
</evidence>
<dbReference type="Gene3D" id="1.10.287.90">
    <property type="match status" value="1"/>
</dbReference>
<dbReference type="InterPro" id="IPR008972">
    <property type="entry name" value="Cupredoxin"/>
</dbReference>
<dbReference type="PROSITE" id="PS51007">
    <property type="entry name" value="CYTC"/>
    <property type="match status" value="1"/>
</dbReference>
<dbReference type="Proteomes" id="UP000180098">
    <property type="component" value="Unassembled WGS sequence"/>
</dbReference>
<keyword evidence="4 16" id="KW-0349">Heme</keyword>
<dbReference type="GO" id="GO:0005886">
    <property type="term" value="C:plasma membrane"/>
    <property type="evidence" value="ECO:0007669"/>
    <property type="project" value="UniProtKB-SubCell"/>
</dbReference>
<dbReference type="CDD" id="cd04213">
    <property type="entry name" value="CuRO_CcO_Caa3_II"/>
    <property type="match status" value="1"/>
</dbReference>
<comment type="similarity">
    <text evidence="2 17">Belongs to the cytochrome c oxidase subunit 2 family.</text>
</comment>
<dbReference type="Gene3D" id="2.60.40.420">
    <property type="entry name" value="Cupredoxins - blue copper proteins"/>
    <property type="match status" value="1"/>
</dbReference>
<dbReference type="SUPFAM" id="SSF46626">
    <property type="entry name" value="Cytochrome c"/>
    <property type="match status" value="1"/>
</dbReference>
<reference evidence="23 24" key="1">
    <citation type="submission" date="2016-10" db="EMBL/GenBank/DDBJ databases">
        <title>Draft genome sequences of four alkaliphilic bacteria belonging to the Anaerobacillus genus.</title>
        <authorList>
            <person name="Bassil N.M."/>
            <person name="Lloyd J.R."/>
        </authorList>
    </citation>
    <scope>NUCLEOTIDE SEQUENCE [LARGE SCALE GENOMIC DNA]</scope>
    <source>
        <strain evidence="23 24">DSM 15340</strain>
    </source>
</reference>
<dbReference type="SUPFAM" id="SSF49503">
    <property type="entry name" value="Cupredoxins"/>
    <property type="match status" value="1"/>
</dbReference>
<dbReference type="GO" id="GO:0042773">
    <property type="term" value="P:ATP synthesis coupled electron transport"/>
    <property type="evidence" value="ECO:0007669"/>
    <property type="project" value="TreeGrafter"/>
</dbReference>
<comment type="function">
    <text evidence="14 18">Subunits I and II form the functional core of the enzyme complex. Electrons originating in cytochrome c are transferred via heme a and Cu(A) to the binuclear center formed by heme a3 and Cu(B).</text>
</comment>
<dbReference type="InterPro" id="IPR034236">
    <property type="entry name" value="CuRO_CcO_Caa3_II"/>
</dbReference>
<dbReference type="InterPro" id="IPR036909">
    <property type="entry name" value="Cyt_c-like_dom_sf"/>
</dbReference>
<keyword evidence="3 17" id="KW-0813">Transport</keyword>
<dbReference type="OrthoDB" id="9781261at2"/>
<evidence type="ECO:0000256" key="3">
    <source>
        <dbReference type="ARBA" id="ARBA00022448"/>
    </source>
</evidence>
<keyword evidence="7 16" id="KW-0479">Metal-binding</keyword>
<dbReference type="EC" id="7.1.1.9" evidence="18"/>
<keyword evidence="9 17" id="KW-0249">Electron transport</keyword>
<keyword evidence="24" id="KW-1185">Reference proteome</keyword>
<comment type="subcellular location">
    <subcellularLocation>
        <location evidence="17">Cell membrane</location>
        <topology evidence="17">Multi-pass membrane protein</topology>
    </subcellularLocation>
    <subcellularLocation>
        <location evidence="1">Membrane</location>
        <topology evidence="1">Multi-pass membrane protein</topology>
    </subcellularLocation>
</comment>
<dbReference type="Pfam" id="PF02790">
    <property type="entry name" value="COX2_TM"/>
    <property type="match status" value="1"/>
</dbReference>
<name>A0A1S2LD68_9BACI</name>
<evidence type="ECO:0000256" key="17">
    <source>
        <dbReference type="RuleBase" id="RU000456"/>
    </source>
</evidence>
<dbReference type="InterPro" id="IPR036257">
    <property type="entry name" value="Cyt_c_oxidase_su2_TM_sf"/>
</dbReference>
<evidence type="ECO:0000256" key="18">
    <source>
        <dbReference type="RuleBase" id="RU004024"/>
    </source>
</evidence>
<evidence type="ECO:0000256" key="12">
    <source>
        <dbReference type="ARBA" id="ARBA00023008"/>
    </source>
</evidence>
<dbReference type="Pfam" id="PF00116">
    <property type="entry name" value="COX2"/>
    <property type="match status" value="1"/>
</dbReference>
<dbReference type="PROSITE" id="PS00078">
    <property type="entry name" value="COX2"/>
    <property type="match status" value="1"/>
</dbReference>
<dbReference type="AlphaFoldDB" id="A0A1S2LD68"/>
<evidence type="ECO:0000256" key="5">
    <source>
        <dbReference type="ARBA" id="ARBA00022660"/>
    </source>
</evidence>
<keyword evidence="13 19" id="KW-0472">Membrane</keyword>
<keyword evidence="11 16" id="KW-0408">Iron</keyword>
<comment type="cofactor">
    <cofactor evidence="18">
        <name>Cu cation</name>
        <dbReference type="ChEBI" id="CHEBI:23378"/>
    </cofactor>
    <text evidence="18">Binds a copper A center.</text>
</comment>
<accession>A0A1S2LD68</accession>
<keyword evidence="12 18" id="KW-0186">Copper</keyword>
<evidence type="ECO:0000256" key="14">
    <source>
        <dbReference type="ARBA" id="ARBA00024688"/>
    </source>
</evidence>
<dbReference type="GO" id="GO:0020037">
    <property type="term" value="F:heme binding"/>
    <property type="evidence" value="ECO:0007669"/>
    <property type="project" value="InterPro"/>
</dbReference>
<evidence type="ECO:0000256" key="9">
    <source>
        <dbReference type="ARBA" id="ARBA00022982"/>
    </source>
</evidence>
<evidence type="ECO:0000256" key="4">
    <source>
        <dbReference type="ARBA" id="ARBA00022617"/>
    </source>
</evidence>
<feature type="domain" description="Cytochrome oxidase subunit II transmembrane region profile" evidence="21">
    <location>
        <begin position="19"/>
        <end position="116"/>
    </location>
</feature>
<evidence type="ECO:0000256" key="15">
    <source>
        <dbReference type="ARBA" id="ARBA00047816"/>
    </source>
</evidence>
<evidence type="ECO:0000259" key="21">
    <source>
        <dbReference type="PROSITE" id="PS50999"/>
    </source>
</evidence>
<dbReference type="PROSITE" id="PS50999">
    <property type="entry name" value="COX2_TM"/>
    <property type="match status" value="1"/>
</dbReference>
<dbReference type="GO" id="GO:0004129">
    <property type="term" value="F:cytochrome-c oxidase activity"/>
    <property type="evidence" value="ECO:0007669"/>
    <property type="project" value="UniProtKB-EC"/>
</dbReference>
<dbReference type="EMBL" id="MLQQ01000042">
    <property type="protein sequence ID" value="OIJ10013.1"/>
    <property type="molecule type" value="Genomic_DNA"/>
</dbReference>
<keyword evidence="6 17" id="KW-0812">Transmembrane</keyword>
<dbReference type="InterPro" id="IPR009056">
    <property type="entry name" value="Cyt_c-like_dom"/>
</dbReference>
<dbReference type="InterPro" id="IPR001505">
    <property type="entry name" value="Copper_CuA"/>
</dbReference>
<feature type="domain" description="Cytochrome c" evidence="22">
    <location>
        <begin position="242"/>
        <end position="333"/>
    </location>
</feature>
<evidence type="ECO:0000256" key="16">
    <source>
        <dbReference type="PROSITE-ProRule" id="PRU00433"/>
    </source>
</evidence>
<keyword evidence="5 17" id="KW-0679">Respiratory chain</keyword>
<organism evidence="23 24">
    <name type="scientific">Anaerobacillus arseniciselenatis</name>
    <dbReference type="NCBI Taxonomy" id="85682"/>
    <lineage>
        <taxon>Bacteria</taxon>
        <taxon>Bacillati</taxon>
        <taxon>Bacillota</taxon>
        <taxon>Bacilli</taxon>
        <taxon>Bacillales</taxon>
        <taxon>Bacillaceae</taxon>
        <taxon>Anaerobacillus</taxon>
    </lineage>
</organism>
<evidence type="ECO:0000313" key="24">
    <source>
        <dbReference type="Proteomes" id="UP000180098"/>
    </source>
</evidence>
<evidence type="ECO:0000313" key="23">
    <source>
        <dbReference type="EMBL" id="OIJ10013.1"/>
    </source>
</evidence>
<feature type="domain" description="Cytochrome oxidase subunit II copper A binding" evidence="20">
    <location>
        <begin position="119"/>
        <end position="231"/>
    </location>
</feature>
<feature type="transmembrane region" description="Helical" evidence="19">
    <location>
        <begin position="86"/>
        <end position="107"/>
    </location>
</feature>
<dbReference type="InterPro" id="IPR011759">
    <property type="entry name" value="Cyt_c_oxidase_su2_TM_dom"/>
</dbReference>
<feature type="transmembrane region" description="Helical" evidence="19">
    <location>
        <begin position="45"/>
        <end position="65"/>
    </location>
</feature>
<dbReference type="InterPro" id="IPR002429">
    <property type="entry name" value="CcO_II-like_C"/>
</dbReference>
<evidence type="ECO:0000256" key="10">
    <source>
        <dbReference type="ARBA" id="ARBA00022989"/>
    </source>
</evidence>
<sequence>MKQLGKLLPLTAIIFLLTGCGELNLTALDPQGPVAQMQLSLIKLSLYIMIIVIVVVFAIFAYVLWRYREKPGDTHIPKQVEGSKTLEIIWTTIPVLLLIVLAVPNVMDTFTLANVEADENSITVKVTAHQFWWEFEYPDHNVIAGQDMYIPTDTKIIVQLEASDVMHSFWVPALAGKQDNVPGITNEMWLEAEHPGVYKGKCTELCGEGHWLMDFRVIAVEPDKFDKWATNMGEPEQEPATQLAETGREVFQASCIACHAVGGVGGNPVAGGPDLTNFGEREVIAGFLEFNDENLEKWLRYPAETKPGNTMPAFNHLDDSEMEALIEYMKGLKVLD</sequence>
<dbReference type="SUPFAM" id="SSF81464">
    <property type="entry name" value="Cytochrome c oxidase subunit II-like, transmembrane region"/>
    <property type="match status" value="1"/>
</dbReference>